<sequence>MITLTLTLAARDFIFNRQRQANGSLLREGLLMSSLNKRNPGFHPSDLQLCQRVFDRVCSERKLDRTSVEPDVQLLAATVFSLFENGCRNESELLESFRRTRQ</sequence>
<name>A0ABV7MRH4_9HYPH</name>
<evidence type="ECO:0000313" key="2">
    <source>
        <dbReference type="Proteomes" id="UP001595648"/>
    </source>
</evidence>
<organism evidence="1 2">
    <name type="scientific">Mesorhizobium cantuariense</name>
    <dbReference type="NCBI Taxonomy" id="1300275"/>
    <lineage>
        <taxon>Bacteria</taxon>
        <taxon>Pseudomonadati</taxon>
        <taxon>Pseudomonadota</taxon>
        <taxon>Alphaproteobacteria</taxon>
        <taxon>Hyphomicrobiales</taxon>
        <taxon>Phyllobacteriaceae</taxon>
        <taxon>Mesorhizobium</taxon>
    </lineage>
</organism>
<evidence type="ECO:0000313" key="1">
    <source>
        <dbReference type="EMBL" id="MFC3324511.1"/>
    </source>
</evidence>
<keyword evidence="2" id="KW-1185">Reference proteome</keyword>
<comment type="caution">
    <text evidence="1">The sequence shown here is derived from an EMBL/GenBank/DDBJ whole genome shotgun (WGS) entry which is preliminary data.</text>
</comment>
<dbReference type="EMBL" id="JBHRVD010000001">
    <property type="protein sequence ID" value="MFC3324511.1"/>
    <property type="molecule type" value="Genomic_DNA"/>
</dbReference>
<accession>A0ABV7MRH4</accession>
<proteinExistence type="predicted"/>
<dbReference type="RefSeq" id="WP_378981419.1">
    <property type="nucleotide sequence ID" value="NZ_JBHRVD010000001.1"/>
</dbReference>
<gene>
    <name evidence="1" type="ORF">ACFOJ9_22500</name>
</gene>
<evidence type="ECO:0008006" key="3">
    <source>
        <dbReference type="Google" id="ProtNLM"/>
    </source>
</evidence>
<reference evidence="2" key="1">
    <citation type="journal article" date="2019" name="Int. J. Syst. Evol. Microbiol.">
        <title>The Global Catalogue of Microorganisms (GCM) 10K type strain sequencing project: providing services to taxonomists for standard genome sequencing and annotation.</title>
        <authorList>
            <consortium name="The Broad Institute Genomics Platform"/>
            <consortium name="The Broad Institute Genome Sequencing Center for Infectious Disease"/>
            <person name="Wu L."/>
            <person name="Ma J."/>
        </authorList>
    </citation>
    <scope>NUCLEOTIDE SEQUENCE [LARGE SCALE GENOMIC DNA]</scope>
    <source>
        <strain evidence="2">ICMP 19515</strain>
    </source>
</reference>
<dbReference type="Proteomes" id="UP001595648">
    <property type="component" value="Unassembled WGS sequence"/>
</dbReference>
<protein>
    <recommendedName>
        <fullName evidence="3">DUF982 domain-containing protein</fullName>
    </recommendedName>
</protein>